<sequence>MNPTNRLPLQGIKVLDLTRVLAGPFGSMILADYGADVIKVEKPGQGDDTRTWGPPYVEDQSAYFLSINRNKQSIAVDMSRKQGQTIIRELARKSDIVMENYLPGQLKKFGLEYKDLQLINDRLIYCSITGYGSQGPYSRRPGYDLIIQALGGMMSITGSSEPVKVGVAVVDIATGLSSVGAITAALYQREKTATGLSSVGAITAALYQREKTGKGTKIECSLLETQLSLLSHIAANYLNAGWEAQRHGTAHASIVPYQAFICQDGERIIVGAANDQFFHELCAVVNLPELTTDDLFKTNKLRVTNRKSLISILSKKFLEKPLAEWIELFQKANQIPYGPINDMKGVFENEQVTFLKQVLEMKNPNRTKPVRIVGPSVNFENIEKSTMLRRAAPLLGEHTRSILQTELGYTNENIDKLIQDKIIQ</sequence>
<dbReference type="InterPro" id="IPR003673">
    <property type="entry name" value="CoA-Trfase_fam_III"/>
</dbReference>
<name>A0A814EDV6_9BILA</name>
<dbReference type="InterPro" id="IPR023606">
    <property type="entry name" value="CoA-Trfase_III_dom_1_sf"/>
</dbReference>
<keyword evidence="2" id="KW-0808">Transferase</keyword>
<dbReference type="Pfam" id="PF02515">
    <property type="entry name" value="CoA_transf_3"/>
    <property type="match status" value="1"/>
</dbReference>
<gene>
    <name evidence="3" type="ORF">CJN711_LOCUS864</name>
</gene>
<evidence type="ECO:0000256" key="2">
    <source>
        <dbReference type="ARBA" id="ARBA00022679"/>
    </source>
</evidence>
<reference evidence="3" key="1">
    <citation type="submission" date="2021-02" db="EMBL/GenBank/DDBJ databases">
        <authorList>
            <person name="Nowell W R."/>
        </authorList>
    </citation>
    <scope>NUCLEOTIDE SEQUENCE</scope>
</reference>
<dbReference type="EMBL" id="CAJNOV010000058">
    <property type="protein sequence ID" value="CAF0970882.1"/>
    <property type="molecule type" value="Genomic_DNA"/>
</dbReference>
<dbReference type="PANTHER" id="PTHR48207:SF3">
    <property type="entry name" value="SUCCINATE--HYDROXYMETHYLGLUTARATE COA-TRANSFERASE"/>
    <property type="match status" value="1"/>
</dbReference>
<proteinExistence type="inferred from homology"/>
<evidence type="ECO:0000313" key="3">
    <source>
        <dbReference type="EMBL" id="CAF0970882.1"/>
    </source>
</evidence>
<evidence type="ECO:0008006" key="5">
    <source>
        <dbReference type="Google" id="ProtNLM"/>
    </source>
</evidence>
<dbReference type="SUPFAM" id="SSF89796">
    <property type="entry name" value="CoA-transferase family III (CaiB/BaiF)"/>
    <property type="match status" value="2"/>
</dbReference>
<dbReference type="InterPro" id="IPR050483">
    <property type="entry name" value="CoA-transferase_III_domain"/>
</dbReference>
<dbReference type="PANTHER" id="PTHR48207">
    <property type="entry name" value="SUCCINATE--HYDROXYMETHYLGLUTARATE COA-TRANSFERASE"/>
    <property type="match status" value="1"/>
</dbReference>
<comment type="similarity">
    <text evidence="1">Belongs to the CoA-transferase III family.</text>
</comment>
<accession>A0A814EDV6</accession>
<dbReference type="GO" id="GO:0008410">
    <property type="term" value="F:CoA-transferase activity"/>
    <property type="evidence" value="ECO:0007669"/>
    <property type="project" value="TreeGrafter"/>
</dbReference>
<evidence type="ECO:0000313" key="4">
    <source>
        <dbReference type="Proteomes" id="UP000663855"/>
    </source>
</evidence>
<comment type="caution">
    <text evidence="3">The sequence shown here is derived from an EMBL/GenBank/DDBJ whole genome shotgun (WGS) entry which is preliminary data.</text>
</comment>
<evidence type="ECO:0000256" key="1">
    <source>
        <dbReference type="ARBA" id="ARBA00008383"/>
    </source>
</evidence>
<dbReference type="Gene3D" id="3.40.50.10540">
    <property type="entry name" value="Crotonobetainyl-coa:carnitine coa-transferase, domain 1"/>
    <property type="match status" value="3"/>
</dbReference>
<protein>
    <recommendedName>
        <fullName evidence="5">CoA transferase</fullName>
    </recommendedName>
</protein>
<organism evidence="3 4">
    <name type="scientific">Rotaria magnacalcarata</name>
    <dbReference type="NCBI Taxonomy" id="392030"/>
    <lineage>
        <taxon>Eukaryota</taxon>
        <taxon>Metazoa</taxon>
        <taxon>Spiralia</taxon>
        <taxon>Gnathifera</taxon>
        <taxon>Rotifera</taxon>
        <taxon>Eurotatoria</taxon>
        <taxon>Bdelloidea</taxon>
        <taxon>Philodinida</taxon>
        <taxon>Philodinidae</taxon>
        <taxon>Rotaria</taxon>
    </lineage>
</organism>
<dbReference type="AlphaFoldDB" id="A0A814EDV6"/>
<dbReference type="Proteomes" id="UP000663855">
    <property type="component" value="Unassembled WGS sequence"/>
</dbReference>